<reference evidence="6" key="1">
    <citation type="submission" date="2016-09" db="EMBL/GenBank/DDBJ databases">
        <authorList>
            <person name="Varghese N."/>
            <person name="Submissions S."/>
        </authorList>
    </citation>
    <scope>NUCLEOTIDE SEQUENCE [LARGE SCALE GENOMIC DNA]</scope>
    <source>
        <strain evidence="6">S5</strain>
    </source>
</reference>
<dbReference type="SUPFAM" id="SSF159468">
    <property type="entry name" value="AtpF-like"/>
    <property type="match status" value="1"/>
</dbReference>
<dbReference type="AlphaFoldDB" id="A0A1G6H7E7"/>
<dbReference type="InterPro" id="IPR036906">
    <property type="entry name" value="ATPase_V1_fsu_sf"/>
</dbReference>
<sequence length="103" mass="11351">MSHKIAVVGDKDSVLPFKILGFDVFASSTPENARETIDSLANDRYGVIYLTEAMAKEIPDTIKRYDAEVHPAIILIPNHKGSLNIGMDRVQDNVEKAVGQNIL</sequence>
<comment type="function">
    <text evidence="4">Produces ATP from ADP in the presence of a proton gradient across the membrane.</text>
</comment>
<evidence type="ECO:0000256" key="2">
    <source>
        <dbReference type="ARBA" id="ARBA00022448"/>
    </source>
</evidence>
<organism evidence="5 6">
    <name type="scientific">Pelagirhabdus alkalitolerans</name>
    <dbReference type="NCBI Taxonomy" id="1612202"/>
    <lineage>
        <taxon>Bacteria</taxon>
        <taxon>Bacillati</taxon>
        <taxon>Bacillota</taxon>
        <taxon>Bacilli</taxon>
        <taxon>Bacillales</taxon>
        <taxon>Bacillaceae</taxon>
        <taxon>Pelagirhabdus</taxon>
    </lineage>
</organism>
<dbReference type="STRING" id="1612202.SAMN05421734_102328"/>
<gene>
    <name evidence="4" type="primary">atpF</name>
    <name evidence="5" type="ORF">SAMN05421734_102328</name>
</gene>
<dbReference type="Pfam" id="PF01990">
    <property type="entry name" value="ATP-synt_F"/>
    <property type="match status" value="1"/>
</dbReference>
<evidence type="ECO:0000256" key="1">
    <source>
        <dbReference type="ARBA" id="ARBA00010148"/>
    </source>
</evidence>
<dbReference type="EMBL" id="FMYI01000002">
    <property type="protein sequence ID" value="SDB90141.1"/>
    <property type="molecule type" value="Genomic_DNA"/>
</dbReference>
<keyword evidence="4" id="KW-0375">Hydrogen ion transport</keyword>
<dbReference type="GO" id="GO:0005524">
    <property type="term" value="F:ATP binding"/>
    <property type="evidence" value="ECO:0007669"/>
    <property type="project" value="UniProtKB-UniRule"/>
</dbReference>
<dbReference type="OrthoDB" id="5311at2"/>
<dbReference type="RefSeq" id="WP_090793371.1">
    <property type="nucleotide sequence ID" value="NZ_FMYI01000002.1"/>
</dbReference>
<dbReference type="GO" id="GO:0046961">
    <property type="term" value="F:proton-transporting ATPase activity, rotational mechanism"/>
    <property type="evidence" value="ECO:0007669"/>
    <property type="project" value="InterPro"/>
</dbReference>
<evidence type="ECO:0000313" key="6">
    <source>
        <dbReference type="Proteomes" id="UP000242949"/>
    </source>
</evidence>
<evidence type="ECO:0000256" key="4">
    <source>
        <dbReference type="HAMAP-Rule" id="MF_00312"/>
    </source>
</evidence>
<keyword evidence="3 4" id="KW-0406">Ion transport</keyword>
<keyword evidence="6" id="KW-1185">Reference proteome</keyword>
<keyword evidence="2 4" id="KW-0813">Transport</keyword>
<dbReference type="GO" id="GO:0046933">
    <property type="term" value="F:proton-transporting ATP synthase activity, rotational mechanism"/>
    <property type="evidence" value="ECO:0007669"/>
    <property type="project" value="UniProtKB-UniRule"/>
</dbReference>
<protein>
    <recommendedName>
        <fullName evidence="4">V-type ATP synthase subunit F</fullName>
    </recommendedName>
    <alternativeName>
        <fullName evidence="4">V-ATPase subunit F</fullName>
    </alternativeName>
</protein>
<proteinExistence type="inferred from homology"/>
<comment type="similarity">
    <text evidence="1 4">Belongs to the V-ATPase F subunit family.</text>
</comment>
<evidence type="ECO:0000256" key="3">
    <source>
        <dbReference type="ARBA" id="ARBA00023065"/>
    </source>
</evidence>
<dbReference type="InterPro" id="IPR008218">
    <property type="entry name" value="ATPase_V1-cplx_f_g_su"/>
</dbReference>
<dbReference type="HAMAP" id="MF_00312">
    <property type="entry name" value="ATP_synth_F_arch"/>
    <property type="match status" value="1"/>
</dbReference>
<name>A0A1G6H7E7_9BACI</name>
<dbReference type="GO" id="GO:0042777">
    <property type="term" value="P:proton motive force-driven plasma membrane ATP synthesis"/>
    <property type="evidence" value="ECO:0007669"/>
    <property type="project" value="UniProtKB-UniRule"/>
</dbReference>
<evidence type="ECO:0000313" key="5">
    <source>
        <dbReference type="EMBL" id="SDB90141.1"/>
    </source>
</evidence>
<dbReference type="InterPro" id="IPR022944">
    <property type="entry name" value="ATPase_V1-cplx_fsu_bac/arc"/>
</dbReference>
<dbReference type="Gene3D" id="3.40.50.10580">
    <property type="entry name" value="ATPase, V1 complex, subunit F"/>
    <property type="match status" value="1"/>
</dbReference>
<dbReference type="NCBIfam" id="NF002384">
    <property type="entry name" value="PRK01395.1"/>
    <property type="match status" value="1"/>
</dbReference>
<keyword evidence="4" id="KW-0066">ATP synthesis</keyword>
<accession>A0A1G6H7E7</accession>
<dbReference type="Proteomes" id="UP000242949">
    <property type="component" value="Unassembled WGS sequence"/>
</dbReference>